<dbReference type="EMBL" id="CP068393">
    <property type="protein sequence ID" value="QUC68715.1"/>
    <property type="molecule type" value="Genomic_DNA"/>
</dbReference>
<gene>
    <name evidence="1" type="ORF">JYE49_09830</name>
</gene>
<evidence type="ECO:0000313" key="2">
    <source>
        <dbReference type="Proteomes" id="UP000682782"/>
    </source>
</evidence>
<name>A0AC61N5Z7_9FIRM</name>
<accession>A0AC61N5Z7</accession>
<proteinExistence type="predicted"/>
<reference evidence="1" key="1">
    <citation type="submission" date="2021-01" db="EMBL/GenBank/DDBJ databases">
        <title>Complete genome sequence of Clostridiales bacterium R-7.</title>
        <authorList>
            <person name="Mahoney-Kurpe S.C."/>
            <person name="Palevich N."/>
            <person name="Koike S."/>
            <person name="Moon C.D."/>
            <person name="Attwood G.T."/>
        </authorList>
    </citation>
    <scope>NUCLEOTIDE SEQUENCE</scope>
    <source>
        <strain evidence="1">R-7</strain>
    </source>
</reference>
<dbReference type="Proteomes" id="UP000682782">
    <property type="component" value="Chromosome"/>
</dbReference>
<organism evidence="1 2">
    <name type="scientific">Aristaeella hokkaidonensis</name>
    <dbReference type="NCBI Taxonomy" id="3046382"/>
    <lineage>
        <taxon>Bacteria</taxon>
        <taxon>Bacillati</taxon>
        <taxon>Bacillota</taxon>
        <taxon>Clostridia</taxon>
        <taxon>Eubacteriales</taxon>
        <taxon>Aristaeellaceae</taxon>
        <taxon>Aristaeella</taxon>
    </lineage>
</organism>
<protein>
    <submittedName>
        <fullName evidence="1">Uncharacterized protein</fullName>
    </submittedName>
</protein>
<evidence type="ECO:0000313" key="1">
    <source>
        <dbReference type="EMBL" id="QUC68715.1"/>
    </source>
</evidence>
<sequence>MCCILLPVVLASVAYAIYVDGAARRMENPLESIYTAEKAGQVLIAALPLFLVLVCLLVACIVTGVKPKTGGTAKNAVRIKPQAEPKHVNILRAVVLIAAVLLIIAGIVNGGALDVLVKAINICTECVGLG</sequence>
<keyword evidence="2" id="KW-1185">Reference proteome</keyword>